<sequence>MQLLGYLAHRRGPAALMLLGSFRETELILEDHPLAALRQQHARAA</sequence>
<dbReference type="EMBL" id="JABFCS010000001">
    <property type="protein sequence ID" value="NNU42047.1"/>
    <property type="molecule type" value="Genomic_DNA"/>
</dbReference>
<accession>A0A849K7L8</accession>
<dbReference type="AlphaFoldDB" id="A0A849K7L8"/>
<evidence type="ECO:0000313" key="1">
    <source>
        <dbReference type="EMBL" id="NNU42047.1"/>
    </source>
</evidence>
<evidence type="ECO:0000313" key="2">
    <source>
        <dbReference type="Proteomes" id="UP000552954"/>
    </source>
</evidence>
<comment type="caution">
    <text evidence="1">The sequence shown here is derived from an EMBL/GenBank/DDBJ whole genome shotgun (WGS) entry which is preliminary data.</text>
</comment>
<protein>
    <submittedName>
        <fullName evidence="1">Uncharacterized protein</fullName>
    </submittedName>
</protein>
<reference evidence="1 2" key="2">
    <citation type="submission" date="2020-06" db="EMBL/GenBank/DDBJ databases">
        <title>Ramlibacter rhizophilus sp. nov., isolated from rhizosphere soil of national flower Mugunghwa from South Korea.</title>
        <authorList>
            <person name="Zheng-Fei Y."/>
            <person name="Huan T."/>
        </authorList>
    </citation>
    <scope>NUCLEOTIDE SEQUENCE [LARGE SCALE GENOMIC DNA]</scope>
    <source>
        <strain evidence="1 2">B156</strain>
    </source>
</reference>
<dbReference type="RefSeq" id="WP_171556451.1">
    <property type="nucleotide sequence ID" value="NZ_JABFCS010000001.1"/>
</dbReference>
<name>A0A849K7L8_9BURK</name>
<dbReference type="Proteomes" id="UP000552954">
    <property type="component" value="Unassembled WGS sequence"/>
</dbReference>
<gene>
    <name evidence="1" type="ORF">HK415_01055</name>
</gene>
<organism evidence="1 2">
    <name type="scientific">Ramlibacter montanisoli</name>
    <dbReference type="NCBI Taxonomy" id="2732512"/>
    <lineage>
        <taxon>Bacteria</taxon>
        <taxon>Pseudomonadati</taxon>
        <taxon>Pseudomonadota</taxon>
        <taxon>Betaproteobacteria</taxon>
        <taxon>Burkholderiales</taxon>
        <taxon>Comamonadaceae</taxon>
        <taxon>Ramlibacter</taxon>
    </lineage>
</organism>
<keyword evidence="2" id="KW-1185">Reference proteome</keyword>
<reference evidence="1 2" key="1">
    <citation type="submission" date="2020-05" db="EMBL/GenBank/DDBJ databases">
        <authorList>
            <person name="Khan S.A."/>
            <person name="Jeon C.O."/>
            <person name="Chun B.H."/>
        </authorList>
    </citation>
    <scope>NUCLEOTIDE SEQUENCE [LARGE SCALE GENOMIC DNA]</scope>
    <source>
        <strain evidence="1 2">B156</strain>
    </source>
</reference>
<proteinExistence type="predicted"/>